<keyword evidence="2" id="KW-1185">Reference proteome</keyword>
<evidence type="ECO:0000313" key="2">
    <source>
        <dbReference type="Proteomes" id="UP000018217"/>
    </source>
</evidence>
<organism evidence="1 2">
    <name type="scientific">Erwinia piriflorinigrans CFBP 5888</name>
    <dbReference type="NCBI Taxonomy" id="1161919"/>
    <lineage>
        <taxon>Bacteria</taxon>
        <taxon>Pseudomonadati</taxon>
        <taxon>Pseudomonadota</taxon>
        <taxon>Gammaproteobacteria</taxon>
        <taxon>Enterobacterales</taxon>
        <taxon>Erwiniaceae</taxon>
        <taxon>Erwinia</taxon>
    </lineage>
</organism>
<comment type="caution">
    <text evidence="1">The sequence shown here is derived from an EMBL/GenBank/DDBJ whole genome shotgun (WGS) entry which is preliminary data.</text>
</comment>
<accession>V5Z6J5</accession>
<sequence>MVIAHGVFEFVSLLMGSAATAKAKAGVVAGEPAGYQRIPAIMAGSAV</sequence>
<evidence type="ECO:0000313" key="1">
    <source>
        <dbReference type="EMBL" id="CCG86594.1"/>
    </source>
</evidence>
<dbReference type="AlphaFoldDB" id="V5Z6J5"/>
<protein>
    <submittedName>
        <fullName evidence="1">Uncharacterized protein</fullName>
    </submittedName>
</protein>
<proteinExistence type="predicted"/>
<dbReference type="Proteomes" id="UP000018217">
    <property type="component" value="Unassembled WGS sequence"/>
</dbReference>
<reference evidence="1 2" key="1">
    <citation type="journal article" date="2013" name="Syst. Appl. Microbiol.">
        <title>Phylogenetic position and virulence apparatus of the pear flower necrosis pathogen Erwinia piriflorinigrans CFBP 5888T as assessed by comparative genomics.</title>
        <authorList>
            <person name="Smits T.H."/>
            <person name="Rezzonico F."/>
            <person name="Lopez M.M."/>
            <person name="Blom J."/>
            <person name="Goesmann A."/>
            <person name="Frey J.E."/>
            <person name="Duffy B."/>
        </authorList>
    </citation>
    <scope>NUCLEOTIDE SEQUENCE [LARGE SCALE GENOMIC DNA]</scope>
    <source>
        <strain evidence="2">CFBP5888</strain>
    </source>
</reference>
<dbReference type="EMBL" id="CAHS01000013">
    <property type="protein sequence ID" value="CCG86594.1"/>
    <property type="molecule type" value="Genomic_DNA"/>
</dbReference>
<gene>
    <name evidence="1" type="ORF">EPIR_1229</name>
</gene>
<name>V5Z6J5_9GAMM</name>